<dbReference type="PIRSF" id="PIRSF000126">
    <property type="entry name" value="11-beta-HSD1"/>
    <property type="match status" value="1"/>
</dbReference>
<dbReference type="Gene3D" id="3.40.50.720">
    <property type="entry name" value="NAD(P)-binding Rossmann-like Domain"/>
    <property type="match status" value="1"/>
</dbReference>
<dbReference type="InterPro" id="IPR036291">
    <property type="entry name" value="NAD(P)-bd_dom_sf"/>
</dbReference>
<dbReference type="InterPro" id="IPR002347">
    <property type="entry name" value="SDR_fam"/>
</dbReference>
<evidence type="ECO:0000313" key="4">
    <source>
        <dbReference type="Proteomes" id="UP000460272"/>
    </source>
</evidence>
<reference evidence="3 4" key="1">
    <citation type="submission" date="2018-11" db="EMBL/GenBank/DDBJ databases">
        <title>Trebonia kvetii gen.nov., sp.nov., a novel acidophilic actinobacterium, and proposal of the new actinobacterial family Treboniaceae fam. nov.</title>
        <authorList>
            <person name="Rapoport D."/>
            <person name="Sagova-Mareckova M."/>
            <person name="Sedlacek I."/>
            <person name="Provaznik J."/>
            <person name="Kralova S."/>
            <person name="Pavlinic D."/>
            <person name="Benes V."/>
            <person name="Kopecky J."/>
        </authorList>
    </citation>
    <scope>NUCLEOTIDE SEQUENCE [LARGE SCALE GENOMIC DNA]</scope>
    <source>
        <strain evidence="3 4">15Tr583</strain>
    </source>
</reference>
<name>A0A6P2BTQ7_9ACTN</name>
<organism evidence="3 4">
    <name type="scientific">Trebonia kvetii</name>
    <dbReference type="NCBI Taxonomy" id="2480626"/>
    <lineage>
        <taxon>Bacteria</taxon>
        <taxon>Bacillati</taxon>
        <taxon>Actinomycetota</taxon>
        <taxon>Actinomycetes</taxon>
        <taxon>Streptosporangiales</taxon>
        <taxon>Treboniaceae</taxon>
        <taxon>Trebonia</taxon>
    </lineage>
</organism>
<comment type="caution">
    <text evidence="3">The sequence shown here is derived from an EMBL/GenBank/DDBJ whole genome shotgun (WGS) entry which is preliminary data.</text>
</comment>
<keyword evidence="4" id="KW-1185">Reference proteome</keyword>
<dbReference type="PANTHER" id="PTHR43086">
    <property type="entry name" value="VERY-LONG-CHAIN 3-OXOOACYL-COA REDUCTASE"/>
    <property type="match status" value="1"/>
</dbReference>
<evidence type="ECO:0000256" key="2">
    <source>
        <dbReference type="ARBA" id="ARBA00023002"/>
    </source>
</evidence>
<dbReference type="AlphaFoldDB" id="A0A6P2BTQ7"/>
<dbReference type="RefSeq" id="WP_145857309.1">
    <property type="nucleotide sequence ID" value="NZ_RPFW01000005.1"/>
</dbReference>
<sequence>MTADFAERYGPAALVTGASSGIGYAFAEELACRGLDLVVTARRLDRLEELATRLTREHGITVTTCQSDLADPEAPRRLAEFTAAMDVGLVISNAGFGLRRAPHEAHEAAALTELLMVNCHAPSALAHSFIPRLSARGRGGFVLTSSVEGALGGPYSAAYSSSKAMVTALGEALWGELAETGIDVLTLCPGKTVSEALVKQGFDPSMLDDAMPAREVARLALDHITDGPTYISSEYYATMIEQLSALPRRQALLASAAAMKKHMAARDASLFRRGPDWSCLAEQRD</sequence>
<dbReference type="Pfam" id="PF00106">
    <property type="entry name" value="adh_short"/>
    <property type="match status" value="1"/>
</dbReference>
<evidence type="ECO:0000256" key="1">
    <source>
        <dbReference type="ARBA" id="ARBA00006484"/>
    </source>
</evidence>
<dbReference type="CDD" id="cd05233">
    <property type="entry name" value="SDR_c"/>
    <property type="match status" value="1"/>
</dbReference>
<dbReference type="PANTHER" id="PTHR43086:SF3">
    <property type="entry name" value="NADP-DEPENDENT 3-HYDROXY ACID DEHYDROGENASE YDFG"/>
    <property type="match status" value="1"/>
</dbReference>
<dbReference type="GO" id="GO:0016491">
    <property type="term" value="F:oxidoreductase activity"/>
    <property type="evidence" value="ECO:0007669"/>
    <property type="project" value="UniProtKB-KW"/>
</dbReference>
<dbReference type="PRINTS" id="PR00081">
    <property type="entry name" value="GDHRDH"/>
</dbReference>
<comment type="similarity">
    <text evidence="1">Belongs to the short-chain dehydrogenases/reductases (SDR) family.</text>
</comment>
<keyword evidence="2" id="KW-0560">Oxidoreductase</keyword>
<proteinExistence type="inferred from homology"/>
<dbReference type="SUPFAM" id="SSF51735">
    <property type="entry name" value="NAD(P)-binding Rossmann-fold domains"/>
    <property type="match status" value="1"/>
</dbReference>
<accession>A0A6P2BTQ7</accession>
<dbReference type="Proteomes" id="UP000460272">
    <property type="component" value="Unassembled WGS sequence"/>
</dbReference>
<dbReference type="EMBL" id="RPFW01000005">
    <property type="protein sequence ID" value="TVZ02370.1"/>
    <property type="molecule type" value="Genomic_DNA"/>
</dbReference>
<dbReference type="OrthoDB" id="9810734at2"/>
<protein>
    <submittedName>
        <fullName evidence="3">SDR family NAD(P)-dependent oxidoreductase</fullName>
    </submittedName>
</protein>
<evidence type="ECO:0000313" key="3">
    <source>
        <dbReference type="EMBL" id="TVZ02370.1"/>
    </source>
</evidence>
<gene>
    <name evidence="3" type="ORF">EAS64_26575</name>
</gene>